<comment type="subcellular location">
    <subcellularLocation>
        <location evidence="1">Membrane</location>
        <topology evidence="1">Multi-pass membrane protein</topology>
    </subcellularLocation>
</comment>
<keyword evidence="3 6" id="KW-0812">Transmembrane</keyword>
<evidence type="ECO:0000256" key="6">
    <source>
        <dbReference type="SAM" id="Phobius"/>
    </source>
</evidence>
<evidence type="ECO:0000313" key="8">
    <source>
        <dbReference type="EMBL" id="GEU77526.1"/>
    </source>
</evidence>
<feature type="domain" description="Peptidase S54 rhomboid" evidence="7">
    <location>
        <begin position="1"/>
        <end position="84"/>
    </location>
</feature>
<evidence type="ECO:0000256" key="3">
    <source>
        <dbReference type="ARBA" id="ARBA00022692"/>
    </source>
</evidence>
<evidence type="ECO:0000256" key="4">
    <source>
        <dbReference type="ARBA" id="ARBA00022989"/>
    </source>
</evidence>
<dbReference type="GO" id="GO:0004252">
    <property type="term" value="F:serine-type endopeptidase activity"/>
    <property type="evidence" value="ECO:0007669"/>
    <property type="project" value="InterPro"/>
</dbReference>
<comment type="caution">
    <text evidence="8">The sequence shown here is derived from an EMBL/GenBank/DDBJ whole genome shotgun (WGS) entry which is preliminary data.</text>
</comment>
<evidence type="ECO:0000259" key="7">
    <source>
        <dbReference type="Pfam" id="PF01694"/>
    </source>
</evidence>
<sequence length="131" mass="14307">MIYFYFHGKKIVHKFGPKILLKLYLAGAIAGSVFFLLERASIKDGFGDSEIGALGASAAVTAIQLLDLFYIPKQKKYSLLKFITYSASILLVETTSEKALDAVRSCNDDVTTYSDGVTIADKKKPLEDSTG</sequence>
<comment type="similarity">
    <text evidence="2">Belongs to the peptidase S54 family.</text>
</comment>
<keyword evidence="4 6" id="KW-1133">Transmembrane helix</keyword>
<evidence type="ECO:0000256" key="2">
    <source>
        <dbReference type="ARBA" id="ARBA00009045"/>
    </source>
</evidence>
<dbReference type="AlphaFoldDB" id="A0A6L2MU56"/>
<gene>
    <name evidence="8" type="ORF">Tci_049504</name>
</gene>
<protein>
    <submittedName>
        <fullName evidence="8">Rhomboid-like protein 12, mitochondrial isoform X1</fullName>
    </submittedName>
</protein>
<proteinExistence type="inferred from homology"/>
<feature type="transmembrane region" description="Helical" evidence="6">
    <location>
        <begin position="21"/>
        <end position="39"/>
    </location>
</feature>
<dbReference type="InterPro" id="IPR022764">
    <property type="entry name" value="Peptidase_S54_rhomboid_dom"/>
</dbReference>
<dbReference type="InterPro" id="IPR035952">
    <property type="entry name" value="Rhomboid-like_sf"/>
</dbReference>
<dbReference type="EMBL" id="BKCJ010007492">
    <property type="protein sequence ID" value="GEU77526.1"/>
    <property type="molecule type" value="Genomic_DNA"/>
</dbReference>
<dbReference type="GO" id="GO:0016020">
    <property type="term" value="C:membrane"/>
    <property type="evidence" value="ECO:0007669"/>
    <property type="project" value="UniProtKB-SubCell"/>
</dbReference>
<accession>A0A6L2MU56</accession>
<keyword evidence="5 6" id="KW-0472">Membrane</keyword>
<evidence type="ECO:0000256" key="5">
    <source>
        <dbReference type="ARBA" id="ARBA00023136"/>
    </source>
</evidence>
<dbReference type="SUPFAM" id="SSF144091">
    <property type="entry name" value="Rhomboid-like"/>
    <property type="match status" value="1"/>
</dbReference>
<organism evidence="8">
    <name type="scientific">Tanacetum cinerariifolium</name>
    <name type="common">Dalmatian daisy</name>
    <name type="synonym">Chrysanthemum cinerariifolium</name>
    <dbReference type="NCBI Taxonomy" id="118510"/>
    <lineage>
        <taxon>Eukaryota</taxon>
        <taxon>Viridiplantae</taxon>
        <taxon>Streptophyta</taxon>
        <taxon>Embryophyta</taxon>
        <taxon>Tracheophyta</taxon>
        <taxon>Spermatophyta</taxon>
        <taxon>Magnoliopsida</taxon>
        <taxon>eudicotyledons</taxon>
        <taxon>Gunneridae</taxon>
        <taxon>Pentapetalae</taxon>
        <taxon>asterids</taxon>
        <taxon>campanulids</taxon>
        <taxon>Asterales</taxon>
        <taxon>Asteraceae</taxon>
        <taxon>Asteroideae</taxon>
        <taxon>Anthemideae</taxon>
        <taxon>Anthemidinae</taxon>
        <taxon>Tanacetum</taxon>
    </lineage>
</organism>
<dbReference type="Gene3D" id="1.20.1540.10">
    <property type="entry name" value="Rhomboid-like"/>
    <property type="match status" value="1"/>
</dbReference>
<feature type="transmembrane region" description="Helical" evidence="6">
    <location>
        <begin position="51"/>
        <end position="71"/>
    </location>
</feature>
<reference evidence="8" key="1">
    <citation type="journal article" date="2019" name="Sci. Rep.">
        <title>Draft genome of Tanacetum cinerariifolium, the natural source of mosquito coil.</title>
        <authorList>
            <person name="Yamashiro T."/>
            <person name="Shiraishi A."/>
            <person name="Satake H."/>
            <person name="Nakayama K."/>
        </authorList>
    </citation>
    <scope>NUCLEOTIDE SEQUENCE</scope>
</reference>
<name>A0A6L2MU56_TANCI</name>
<dbReference type="Pfam" id="PF01694">
    <property type="entry name" value="Rhomboid"/>
    <property type="match status" value="1"/>
</dbReference>
<evidence type="ECO:0000256" key="1">
    <source>
        <dbReference type="ARBA" id="ARBA00004141"/>
    </source>
</evidence>